<accession>A0A9W6WWD2</accession>
<dbReference type="AlphaFoldDB" id="A0A9W6WWD2"/>
<reference evidence="2" key="1">
    <citation type="submission" date="2023-04" db="EMBL/GenBank/DDBJ databases">
        <title>Phytophthora fragariaefolia NBRC 109709.</title>
        <authorList>
            <person name="Ichikawa N."/>
            <person name="Sato H."/>
            <person name="Tonouchi N."/>
        </authorList>
    </citation>
    <scope>NUCLEOTIDE SEQUENCE</scope>
    <source>
        <strain evidence="2">NBRC 109709</strain>
    </source>
</reference>
<sequence length="285" mass="31968">MHPSLGINAATSLLPRFQCWERDFIPVQDASCPSLEMPPKHDSNGEDAPWKVKRPQRLKKDGRPYKPRRGWGPYGSVPKERAVAFHLQLDVQSLQQQVNNLSALRDILHTKSLLQRHSPEGSLCKYNDQLAFMHSVMDEKVDLGHGIYGPDIMMDQMVRYSTFLRFICMSGKVDSNAVAENSVVIACKGTLQFQVLRSTIDMIFPHIARNEWLVSQYVGKLVEVPGRSVFHLNGNGKCTKYDVDMDFVSAFMTVVKDPHIVSLLLGRALITDCGLIGLVDGACEL</sequence>
<feature type="region of interest" description="Disordered" evidence="1">
    <location>
        <begin position="35"/>
        <end position="72"/>
    </location>
</feature>
<name>A0A9W6WWD2_9STRA</name>
<comment type="caution">
    <text evidence="2">The sequence shown here is derived from an EMBL/GenBank/DDBJ whole genome shotgun (WGS) entry which is preliminary data.</text>
</comment>
<dbReference type="OrthoDB" id="103359at2759"/>
<organism evidence="2 3">
    <name type="scientific">Phytophthora fragariaefolia</name>
    <dbReference type="NCBI Taxonomy" id="1490495"/>
    <lineage>
        <taxon>Eukaryota</taxon>
        <taxon>Sar</taxon>
        <taxon>Stramenopiles</taxon>
        <taxon>Oomycota</taxon>
        <taxon>Peronosporomycetes</taxon>
        <taxon>Peronosporales</taxon>
        <taxon>Peronosporaceae</taxon>
        <taxon>Phytophthora</taxon>
    </lineage>
</organism>
<evidence type="ECO:0000313" key="2">
    <source>
        <dbReference type="EMBL" id="GMF18859.1"/>
    </source>
</evidence>
<dbReference type="Proteomes" id="UP001165121">
    <property type="component" value="Unassembled WGS sequence"/>
</dbReference>
<dbReference type="EMBL" id="BSXT01000143">
    <property type="protein sequence ID" value="GMF18859.1"/>
    <property type="molecule type" value="Genomic_DNA"/>
</dbReference>
<keyword evidence="3" id="KW-1185">Reference proteome</keyword>
<gene>
    <name evidence="2" type="ORF">Pfra01_000178300</name>
</gene>
<evidence type="ECO:0000313" key="3">
    <source>
        <dbReference type="Proteomes" id="UP001165121"/>
    </source>
</evidence>
<evidence type="ECO:0000256" key="1">
    <source>
        <dbReference type="SAM" id="MobiDB-lite"/>
    </source>
</evidence>
<feature type="compositionally biased region" description="Basic and acidic residues" evidence="1">
    <location>
        <begin position="38"/>
        <end position="50"/>
    </location>
</feature>
<protein>
    <submittedName>
        <fullName evidence="2">Unnamed protein product</fullName>
    </submittedName>
</protein>
<proteinExistence type="predicted"/>